<dbReference type="PATRIC" id="fig|1073351.3.peg.2857"/>
<name>S3YL94_BACSE</name>
<proteinExistence type="predicted"/>
<dbReference type="EMBL" id="ATFP01000046">
    <property type="protein sequence ID" value="EPH18463.1"/>
    <property type="molecule type" value="Genomic_DNA"/>
</dbReference>
<evidence type="ECO:0000313" key="2">
    <source>
        <dbReference type="Proteomes" id="UP000014614"/>
    </source>
</evidence>
<dbReference type="AlphaFoldDB" id="S3YL94"/>
<sequence length="149" mass="17525">MKEKELAFSDIPRNFLWCINRQCPKAATYLRQLAERLSPVTLVSCETINPNHLTGPADRCPYFRSNKQVRYARVFLGILENLTTRQKRFFSSRIINNSSRRTYYRIRNGERALSPDEQQNIINVLKECGVTFAIEFDAYFEDYDWGNTL</sequence>
<dbReference type="OrthoDB" id="1070184at2"/>
<dbReference type="HOGENOM" id="CLU_115284_0_0_10"/>
<dbReference type="Pfam" id="PF19555">
    <property type="entry name" value="DUF6078"/>
    <property type="match status" value="1"/>
</dbReference>
<dbReference type="Proteomes" id="UP000014614">
    <property type="component" value="Unassembled WGS sequence"/>
</dbReference>
<accession>S3YL94</accession>
<comment type="caution">
    <text evidence="1">The sequence shown here is derived from an EMBL/GenBank/DDBJ whole genome shotgun (WGS) entry which is preliminary data.</text>
</comment>
<protein>
    <submittedName>
        <fullName evidence="1">Uncharacterized protein</fullName>
    </submittedName>
</protein>
<reference evidence="1 2" key="1">
    <citation type="submission" date="2013-05" db="EMBL/GenBank/DDBJ databases">
        <title>The Genome Sequence of Bacteroides stercoris CC31F.</title>
        <authorList>
            <consortium name="The Broad Institute Genomics Platform"/>
            <person name="Earl A."/>
            <person name="Ward D."/>
            <person name="Feldgarden M."/>
            <person name="Gevers D."/>
            <person name="Oliphant K."/>
            <person name="Allen-Vercoe E."/>
            <person name="Walker B."/>
            <person name="Young S."/>
            <person name="Zeng Q."/>
            <person name="Gargeya S."/>
            <person name="Fitzgerald M."/>
            <person name="Haas B."/>
            <person name="Abouelleil A."/>
            <person name="Allen A.W."/>
            <person name="Alvarado L."/>
            <person name="Arachchi H.M."/>
            <person name="Berlin A.M."/>
            <person name="Chapman S.B."/>
            <person name="Gainer-Dewar J."/>
            <person name="Goldberg J."/>
            <person name="Griggs A."/>
            <person name="Gujja S."/>
            <person name="Hansen M."/>
            <person name="Howarth C."/>
            <person name="Imamovic A."/>
            <person name="Ireland A."/>
            <person name="Larimer J."/>
            <person name="McCowan C."/>
            <person name="Murphy C."/>
            <person name="Pearson M."/>
            <person name="Poon T.W."/>
            <person name="Priest M."/>
            <person name="Roberts A."/>
            <person name="Saif S."/>
            <person name="Shea T."/>
            <person name="Sisk P."/>
            <person name="Sykes S."/>
            <person name="Wortman J."/>
            <person name="Nusbaum C."/>
            <person name="Birren B."/>
        </authorList>
    </citation>
    <scope>NUCLEOTIDE SEQUENCE [LARGE SCALE GENOMIC DNA]</scope>
    <source>
        <strain evidence="1 2">CC31F</strain>
    </source>
</reference>
<dbReference type="InterPro" id="IPR045724">
    <property type="entry name" value="DUF6078"/>
</dbReference>
<gene>
    <name evidence="1" type="ORF">HMPREF1181_02828</name>
</gene>
<evidence type="ECO:0000313" key="1">
    <source>
        <dbReference type="EMBL" id="EPH18463.1"/>
    </source>
</evidence>
<organism evidence="1 2">
    <name type="scientific">Bacteroides stercoris CC31F</name>
    <dbReference type="NCBI Taxonomy" id="1073351"/>
    <lineage>
        <taxon>Bacteria</taxon>
        <taxon>Pseudomonadati</taxon>
        <taxon>Bacteroidota</taxon>
        <taxon>Bacteroidia</taxon>
        <taxon>Bacteroidales</taxon>
        <taxon>Bacteroidaceae</taxon>
        <taxon>Bacteroides</taxon>
    </lineage>
</organism>